<dbReference type="PANTHER" id="PTHR30437">
    <property type="entry name" value="TRANSCRIPTION ELONGATION FACTOR GREA"/>
    <property type="match status" value="1"/>
</dbReference>
<dbReference type="GO" id="GO:0070063">
    <property type="term" value="F:RNA polymerase binding"/>
    <property type="evidence" value="ECO:0007669"/>
    <property type="project" value="InterPro"/>
</dbReference>
<comment type="function">
    <text evidence="6 8">Necessary for efficient RNA polymerase transcription elongation past template-encoded arresting sites. The arresting sites in DNA have the property of trapping a certain fraction of elongating RNA polymerases that pass through, resulting in locked ternary complexes. Cleavage of the nascent transcript by cleavage factors such as GreA or GreB allows the resumption of elongation from the new 3'terminus. GreA releases sequences of 2 to 3 nucleotides.</text>
</comment>
<dbReference type="Gene3D" id="1.10.287.180">
    <property type="entry name" value="Transcription elongation factor, GreA/GreB, N-terminal domain"/>
    <property type="match status" value="1"/>
</dbReference>
<dbReference type="InterPro" id="IPR023459">
    <property type="entry name" value="Tscrpt_elong_fac_GreA/B_fam"/>
</dbReference>
<dbReference type="PROSITE" id="PS00830">
    <property type="entry name" value="GREAB_2"/>
    <property type="match status" value="1"/>
</dbReference>
<dbReference type="Pfam" id="PF03449">
    <property type="entry name" value="GreA_GreB_N"/>
    <property type="match status" value="1"/>
</dbReference>
<reference evidence="12" key="1">
    <citation type="submission" date="2009-11" db="EMBL/GenBank/DDBJ databases">
        <title>The complete chromosome 1 of Sphaerobacter thermophilus DSM 20745.</title>
        <authorList>
            <person name="Lucas S."/>
            <person name="Copeland A."/>
            <person name="Lapidus A."/>
            <person name="Glavina del Rio T."/>
            <person name="Dalin E."/>
            <person name="Tice H."/>
            <person name="Bruce D."/>
            <person name="Goodwin L."/>
            <person name="Pitluck S."/>
            <person name="Kyrpides N."/>
            <person name="Mavromatis K."/>
            <person name="Ivanova N."/>
            <person name="Mikhailova N."/>
            <person name="LaButti K.M."/>
            <person name="Clum A."/>
            <person name="Sun H.I."/>
            <person name="Brettin T."/>
            <person name="Detter J.C."/>
            <person name="Han C."/>
            <person name="Larimer F."/>
            <person name="Land M."/>
            <person name="Hauser L."/>
            <person name="Markowitz V."/>
            <person name="Cheng J.F."/>
            <person name="Hugenholtz P."/>
            <person name="Woyke T."/>
            <person name="Wu D."/>
            <person name="Steenblock K."/>
            <person name="Schneider S."/>
            <person name="Pukall R."/>
            <person name="Goeker M."/>
            <person name="Klenk H.P."/>
            <person name="Eisen J.A."/>
        </authorList>
    </citation>
    <scope>NUCLEOTIDE SEQUENCE [LARGE SCALE GENOMIC DNA]</scope>
    <source>
        <strain evidence="12">ATCC 49802 / DSM 20745 / S 6022</strain>
    </source>
</reference>
<dbReference type="InterPro" id="IPR036953">
    <property type="entry name" value="GreA/GreB_C_sf"/>
</dbReference>
<dbReference type="EMBL" id="CP001823">
    <property type="protein sequence ID" value="ACZ38547.1"/>
    <property type="molecule type" value="Genomic_DNA"/>
</dbReference>
<comment type="similarity">
    <text evidence="1 8">Belongs to the GreA/GreB family.</text>
</comment>
<keyword evidence="3 8" id="KW-0805">Transcription regulation</keyword>
<evidence type="ECO:0000256" key="2">
    <source>
        <dbReference type="ARBA" id="ARBA00013729"/>
    </source>
</evidence>
<dbReference type="OrthoDB" id="9808774at2"/>
<evidence type="ECO:0000256" key="4">
    <source>
        <dbReference type="ARBA" id="ARBA00023125"/>
    </source>
</evidence>
<dbReference type="InterPro" id="IPR028624">
    <property type="entry name" value="Tscrpt_elong_fac_GreA/B"/>
</dbReference>
<evidence type="ECO:0000256" key="8">
    <source>
        <dbReference type="HAMAP-Rule" id="MF_00105"/>
    </source>
</evidence>
<dbReference type="InParanoid" id="D1C2T0"/>
<accession>D1C2T0</accession>
<name>D1C2T0_SPHTD</name>
<dbReference type="STRING" id="479434.Sthe_1111"/>
<dbReference type="PANTHER" id="PTHR30437:SF4">
    <property type="entry name" value="TRANSCRIPTION ELONGATION FACTOR GREA"/>
    <property type="match status" value="1"/>
</dbReference>
<feature type="coiled-coil region" evidence="8">
    <location>
        <begin position="51"/>
        <end position="78"/>
    </location>
</feature>
<evidence type="ECO:0000259" key="10">
    <source>
        <dbReference type="Pfam" id="PF03449"/>
    </source>
</evidence>
<proteinExistence type="inferred from homology"/>
<keyword evidence="5 8" id="KW-0804">Transcription</keyword>
<evidence type="ECO:0000259" key="9">
    <source>
        <dbReference type="Pfam" id="PF01272"/>
    </source>
</evidence>
<dbReference type="KEGG" id="sti:Sthe_1111"/>
<dbReference type="SUPFAM" id="SSF54534">
    <property type="entry name" value="FKBP-like"/>
    <property type="match status" value="1"/>
</dbReference>
<dbReference type="Pfam" id="PF01272">
    <property type="entry name" value="GreA_GreB"/>
    <property type="match status" value="1"/>
</dbReference>
<keyword evidence="11" id="KW-0251">Elongation factor</keyword>
<reference evidence="11 12" key="2">
    <citation type="journal article" date="2010" name="Stand. Genomic Sci.">
        <title>Complete genome sequence of Desulfohalobium retbaense type strain (HR(100)).</title>
        <authorList>
            <person name="Spring S."/>
            <person name="Nolan M."/>
            <person name="Lapidus A."/>
            <person name="Glavina Del Rio T."/>
            <person name="Copeland A."/>
            <person name="Tice H."/>
            <person name="Cheng J.F."/>
            <person name="Lucas S."/>
            <person name="Land M."/>
            <person name="Chen F."/>
            <person name="Bruce D."/>
            <person name="Goodwin L."/>
            <person name="Pitluck S."/>
            <person name="Ivanova N."/>
            <person name="Mavromatis K."/>
            <person name="Mikhailova N."/>
            <person name="Pati A."/>
            <person name="Chen A."/>
            <person name="Palaniappan K."/>
            <person name="Hauser L."/>
            <person name="Chang Y.J."/>
            <person name="Jeffries C.D."/>
            <person name="Munk C."/>
            <person name="Kiss H."/>
            <person name="Chain P."/>
            <person name="Han C."/>
            <person name="Brettin T."/>
            <person name="Detter J.C."/>
            <person name="Schuler E."/>
            <person name="Goker M."/>
            <person name="Rohde M."/>
            <person name="Bristow J."/>
            <person name="Eisen J.A."/>
            <person name="Markowitz V."/>
            <person name="Hugenholtz P."/>
            <person name="Kyrpides N.C."/>
            <person name="Klenk H.P."/>
        </authorList>
    </citation>
    <scope>NUCLEOTIDE SEQUENCE [LARGE SCALE GENOMIC DNA]</scope>
    <source>
        <strain evidence="12">ATCC 49802 / DSM 20745 / S 6022</strain>
    </source>
</reference>
<keyword evidence="8" id="KW-0175">Coiled coil</keyword>
<dbReference type="GO" id="GO:0006354">
    <property type="term" value="P:DNA-templated transcription elongation"/>
    <property type="evidence" value="ECO:0007669"/>
    <property type="project" value="TreeGrafter"/>
</dbReference>
<evidence type="ECO:0000313" key="12">
    <source>
        <dbReference type="Proteomes" id="UP000002027"/>
    </source>
</evidence>
<sequence>MASERPVTLTAEGKADLERELHHLRTVKLPDVTARIQELSMDGDVSDNSEYEDTKEELIQLEARIREIENLLRRVRVIAPGKSDGVVKLGSRVTIVDETGQAETWILVSPEEANTLQGKISTESPVGAALLDKRVGDSVVVRAPGGETSFTIEKVE</sequence>
<dbReference type="InterPro" id="IPR022691">
    <property type="entry name" value="Tscrpt_elong_fac_GreA/B_N"/>
</dbReference>
<dbReference type="GO" id="GO:0003746">
    <property type="term" value="F:translation elongation factor activity"/>
    <property type="evidence" value="ECO:0007669"/>
    <property type="project" value="UniProtKB-KW"/>
</dbReference>
<feature type="domain" description="Transcription elongation factor GreA/GreB C-terminal" evidence="9">
    <location>
        <begin position="83"/>
        <end position="156"/>
    </location>
</feature>
<dbReference type="GO" id="GO:0032784">
    <property type="term" value="P:regulation of DNA-templated transcription elongation"/>
    <property type="evidence" value="ECO:0007669"/>
    <property type="project" value="UniProtKB-UniRule"/>
</dbReference>
<dbReference type="Gene3D" id="3.10.50.30">
    <property type="entry name" value="Transcription elongation factor, GreA/GreB, C-terminal domain"/>
    <property type="match status" value="1"/>
</dbReference>
<dbReference type="InterPro" id="IPR036805">
    <property type="entry name" value="Tscrpt_elong_fac_GreA/B_N_sf"/>
</dbReference>
<dbReference type="InterPro" id="IPR018151">
    <property type="entry name" value="TF_GreA/GreB_CS"/>
</dbReference>
<dbReference type="GO" id="GO:0003677">
    <property type="term" value="F:DNA binding"/>
    <property type="evidence" value="ECO:0007669"/>
    <property type="project" value="UniProtKB-UniRule"/>
</dbReference>
<dbReference type="InterPro" id="IPR001437">
    <property type="entry name" value="Tscrpt_elong_fac_GreA/B_C"/>
</dbReference>
<dbReference type="RefSeq" id="WP_012871594.1">
    <property type="nucleotide sequence ID" value="NC_013523.1"/>
</dbReference>
<dbReference type="FunFam" id="3.10.50.30:FF:000001">
    <property type="entry name" value="Transcription elongation factor GreA"/>
    <property type="match status" value="1"/>
</dbReference>
<evidence type="ECO:0000256" key="5">
    <source>
        <dbReference type="ARBA" id="ARBA00023163"/>
    </source>
</evidence>
<dbReference type="NCBIfam" id="NF001263">
    <property type="entry name" value="PRK00226.1-4"/>
    <property type="match status" value="1"/>
</dbReference>
<protein>
    <recommendedName>
        <fullName evidence="2 8">Transcription elongation factor GreA</fullName>
    </recommendedName>
    <alternativeName>
        <fullName evidence="7 8">Transcript cleavage factor GreA</fullName>
    </alternativeName>
</protein>
<keyword evidence="11" id="KW-0648">Protein biosynthesis</keyword>
<evidence type="ECO:0000313" key="11">
    <source>
        <dbReference type="EMBL" id="ACZ38547.1"/>
    </source>
</evidence>
<organism evidence="11 12">
    <name type="scientific">Sphaerobacter thermophilus (strain ATCC 49802 / DSM 20745 / KCCM 41009 / NCIMB 13125 / S 6022)</name>
    <dbReference type="NCBI Taxonomy" id="479434"/>
    <lineage>
        <taxon>Bacteria</taxon>
        <taxon>Pseudomonadati</taxon>
        <taxon>Thermomicrobiota</taxon>
        <taxon>Thermomicrobia</taxon>
        <taxon>Sphaerobacterales</taxon>
        <taxon>Sphaerobacterineae</taxon>
        <taxon>Sphaerobacteraceae</taxon>
        <taxon>Sphaerobacter</taxon>
    </lineage>
</organism>
<evidence type="ECO:0000256" key="7">
    <source>
        <dbReference type="ARBA" id="ARBA00030776"/>
    </source>
</evidence>
<dbReference type="HAMAP" id="MF_00105">
    <property type="entry name" value="GreA_GreB"/>
    <property type="match status" value="1"/>
</dbReference>
<evidence type="ECO:0000256" key="3">
    <source>
        <dbReference type="ARBA" id="ARBA00023015"/>
    </source>
</evidence>
<gene>
    <name evidence="8" type="primary">greA</name>
    <name evidence="11" type="ordered locus">Sthe_1111</name>
</gene>
<dbReference type="PIRSF" id="PIRSF006092">
    <property type="entry name" value="GreA_GreB"/>
    <property type="match status" value="1"/>
</dbReference>
<keyword evidence="12" id="KW-1185">Reference proteome</keyword>
<dbReference type="AlphaFoldDB" id="D1C2T0"/>
<dbReference type="HOGENOM" id="CLU_101379_2_1_0"/>
<evidence type="ECO:0000256" key="1">
    <source>
        <dbReference type="ARBA" id="ARBA00008213"/>
    </source>
</evidence>
<dbReference type="Proteomes" id="UP000002027">
    <property type="component" value="Chromosome 1"/>
</dbReference>
<feature type="domain" description="Transcription elongation factor GreA/GreB N-terminal" evidence="10">
    <location>
        <begin position="8"/>
        <end position="77"/>
    </location>
</feature>
<dbReference type="FunFam" id="1.10.287.180:FF:000001">
    <property type="entry name" value="Transcription elongation factor GreA"/>
    <property type="match status" value="1"/>
</dbReference>
<keyword evidence="4 8" id="KW-0238">DNA-binding</keyword>
<dbReference type="eggNOG" id="COG0782">
    <property type="taxonomic scope" value="Bacteria"/>
</dbReference>
<evidence type="ECO:0000256" key="6">
    <source>
        <dbReference type="ARBA" id="ARBA00024916"/>
    </source>
</evidence>
<dbReference type="SUPFAM" id="SSF46557">
    <property type="entry name" value="GreA transcript cleavage protein, N-terminal domain"/>
    <property type="match status" value="1"/>
</dbReference>